<dbReference type="Proteomes" id="UP000095283">
    <property type="component" value="Unplaced"/>
</dbReference>
<name>A0A1I7XTK7_HETBA</name>
<dbReference type="PANTHER" id="PTHR44755:SF8">
    <property type="entry name" value="RECEPTOR LIGAND BINDING REGION DOMAIN-CONTAINING PROTEIN"/>
    <property type="match status" value="1"/>
</dbReference>
<dbReference type="Pfam" id="PF01094">
    <property type="entry name" value="ANF_receptor"/>
    <property type="match status" value="1"/>
</dbReference>
<dbReference type="InterPro" id="IPR028082">
    <property type="entry name" value="Peripla_BP_I"/>
</dbReference>
<keyword evidence="4" id="KW-0472">Membrane</keyword>
<evidence type="ECO:0000259" key="5">
    <source>
        <dbReference type="Pfam" id="PF01094"/>
    </source>
</evidence>
<organism evidence="6 7">
    <name type="scientific">Heterorhabditis bacteriophora</name>
    <name type="common">Entomopathogenic nematode worm</name>
    <dbReference type="NCBI Taxonomy" id="37862"/>
    <lineage>
        <taxon>Eukaryota</taxon>
        <taxon>Metazoa</taxon>
        <taxon>Ecdysozoa</taxon>
        <taxon>Nematoda</taxon>
        <taxon>Chromadorea</taxon>
        <taxon>Rhabditida</taxon>
        <taxon>Rhabditina</taxon>
        <taxon>Rhabditomorpha</taxon>
        <taxon>Strongyloidea</taxon>
        <taxon>Heterorhabditidae</taxon>
        <taxon>Heterorhabditis</taxon>
    </lineage>
</organism>
<evidence type="ECO:0000313" key="6">
    <source>
        <dbReference type="Proteomes" id="UP000095283"/>
    </source>
</evidence>
<accession>A0A1I7XTK7</accession>
<dbReference type="PANTHER" id="PTHR44755">
    <property type="entry name" value="NATRIURETIC PEPTIDE RECEPTOR 3-RELATED"/>
    <property type="match status" value="1"/>
</dbReference>
<dbReference type="GO" id="GO:0038023">
    <property type="term" value="F:signaling receptor activity"/>
    <property type="evidence" value="ECO:0007669"/>
    <property type="project" value="TreeGrafter"/>
</dbReference>
<evidence type="ECO:0000313" key="7">
    <source>
        <dbReference type="WBParaSite" id="Hba_20866"/>
    </source>
</evidence>
<sequence length="243" mass="27401">MANFWNLPIISYMATSNVLSDKKVYKTLVRTSLRTMNTIAESTAAFITHYKWKKVSIISNIGSTAYEKISAFEPVLRNKEIQVVKKILFEETATTNDMLNSGQMDEIRFSSRVVIVIFSSTRDLTSTFRQAAEKAGLSTTEFIFIFPWLQEGANGASPFIDDTNGFDDRVITPFVERLKSIGLEEKDIDLSNIYGYIALFDALKMFATAGRRVINTTGDFSSATDGKMMWNAMRRMTIPGKKD</sequence>
<feature type="domain" description="Receptor ligand binding region" evidence="5">
    <location>
        <begin position="1"/>
        <end position="240"/>
    </location>
</feature>
<keyword evidence="3" id="KW-1133">Transmembrane helix</keyword>
<protein>
    <submittedName>
        <fullName evidence="7">ANF_receptor domain-containing protein</fullName>
    </submittedName>
</protein>
<dbReference type="GO" id="GO:0007165">
    <property type="term" value="P:signal transduction"/>
    <property type="evidence" value="ECO:0007669"/>
    <property type="project" value="TreeGrafter"/>
</dbReference>
<dbReference type="GO" id="GO:0017046">
    <property type="term" value="F:peptide hormone binding"/>
    <property type="evidence" value="ECO:0007669"/>
    <property type="project" value="TreeGrafter"/>
</dbReference>
<evidence type="ECO:0000256" key="1">
    <source>
        <dbReference type="ARBA" id="ARBA00004370"/>
    </source>
</evidence>
<reference evidence="7" key="1">
    <citation type="submission" date="2016-11" db="UniProtKB">
        <authorList>
            <consortium name="WormBaseParasite"/>
        </authorList>
    </citation>
    <scope>IDENTIFICATION</scope>
</reference>
<keyword evidence="2" id="KW-0812">Transmembrane</keyword>
<evidence type="ECO:0000256" key="3">
    <source>
        <dbReference type="ARBA" id="ARBA00022989"/>
    </source>
</evidence>
<dbReference type="AlphaFoldDB" id="A0A1I7XTK7"/>
<comment type="subcellular location">
    <subcellularLocation>
        <location evidence="1">Membrane</location>
    </subcellularLocation>
</comment>
<dbReference type="Gene3D" id="3.40.50.2300">
    <property type="match status" value="2"/>
</dbReference>
<evidence type="ECO:0000256" key="4">
    <source>
        <dbReference type="ARBA" id="ARBA00023136"/>
    </source>
</evidence>
<keyword evidence="6" id="KW-1185">Reference proteome</keyword>
<proteinExistence type="predicted"/>
<dbReference type="GO" id="GO:0016020">
    <property type="term" value="C:membrane"/>
    <property type="evidence" value="ECO:0007669"/>
    <property type="project" value="UniProtKB-SubCell"/>
</dbReference>
<evidence type="ECO:0000256" key="2">
    <source>
        <dbReference type="ARBA" id="ARBA00022692"/>
    </source>
</evidence>
<dbReference type="InterPro" id="IPR052612">
    <property type="entry name" value="ANP_Clearance_Receptor"/>
</dbReference>
<dbReference type="SUPFAM" id="SSF53822">
    <property type="entry name" value="Periplasmic binding protein-like I"/>
    <property type="match status" value="1"/>
</dbReference>
<dbReference type="WBParaSite" id="Hba_20866">
    <property type="protein sequence ID" value="Hba_20866"/>
    <property type="gene ID" value="Hba_20866"/>
</dbReference>
<dbReference type="InterPro" id="IPR001828">
    <property type="entry name" value="ANF_lig-bd_rcpt"/>
</dbReference>